<evidence type="ECO:0000256" key="8">
    <source>
        <dbReference type="PROSITE-ProRule" id="PRU00460"/>
    </source>
</evidence>
<dbReference type="Pfam" id="PF24973">
    <property type="entry name" value="EGF_LMN_ATRN"/>
    <property type="match status" value="1"/>
</dbReference>
<dbReference type="GO" id="GO:0007411">
    <property type="term" value="P:axon guidance"/>
    <property type="evidence" value="ECO:0007669"/>
    <property type="project" value="TreeGrafter"/>
</dbReference>
<evidence type="ECO:0000256" key="2">
    <source>
        <dbReference type="ARBA" id="ARBA00022525"/>
    </source>
</evidence>
<reference evidence="12" key="1">
    <citation type="submission" date="2018-06" db="EMBL/GenBank/DDBJ databases">
        <title>Genome assembly of Danube salmon.</title>
        <authorList>
            <person name="Macqueen D.J."/>
            <person name="Gundappa M.K."/>
        </authorList>
    </citation>
    <scope>NUCLEOTIDE SEQUENCE [LARGE SCALE GENOMIC DNA]</scope>
</reference>
<evidence type="ECO:0000313" key="12">
    <source>
        <dbReference type="Proteomes" id="UP000314982"/>
    </source>
</evidence>
<dbReference type="Pfam" id="PF00053">
    <property type="entry name" value="EGF_laminin"/>
    <property type="match status" value="1"/>
</dbReference>
<feature type="disulfide bond" evidence="8">
    <location>
        <begin position="97"/>
        <end position="106"/>
    </location>
</feature>
<name>A0A4W5P2V0_9TELE</name>
<reference evidence="11" key="2">
    <citation type="submission" date="2025-08" db="UniProtKB">
        <authorList>
            <consortium name="Ensembl"/>
        </authorList>
    </citation>
    <scope>IDENTIFICATION</scope>
</reference>
<dbReference type="GO" id="GO:0005576">
    <property type="term" value="C:extracellular region"/>
    <property type="evidence" value="ECO:0007669"/>
    <property type="project" value="UniProtKB-SubCell"/>
</dbReference>
<accession>A0A4W5P2V0</accession>
<protein>
    <recommendedName>
        <fullName evidence="10">Laminin EGF-like domain-containing protein</fullName>
    </recommendedName>
</protein>
<evidence type="ECO:0000256" key="5">
    <source>
        <dbReference type="ARBA" id="ARBA00023157"/>
    </source>
</evidence>
<evidence type="ECO:0000259" key="10">
    <source>
        <dbReference type="PROSITE" id="PS50027"/>
    </source>
</evidence>
<dbReference type="PANTHER" id="PTHR10574">
    <property type="entry name" value="NETRIN/LAMININ-RELATED"/>
    <property type="match status" value="1"/>
</dbReference>
<dbReference type="GeneTree" id="ENSGT00940000155362"/>
<comment type="caution">
    <text evidence="8">Lacks conserved residue(s) required for the propagation of feature annotation.</text>
</comment>
<keyword evidence="5 8" id="KW-1015">Disulfide bond</keyword>
<dbReference type="PROSITE" id="PS01248">
    <property type="entry name" value="EGF_LAM_1"/>
    <property type="match status" value="1"/>
</dbReference>
<dbReference type="PANTHER" id="PTHR10574:SF406">
    <property type="entry name" value="LAMININ SUBUNIT ALPHA 5"/>
    <property type="match status" value="1"/>
</dbReference>
<dbReference type="InterPro" id="IPR056863">
    <property type="entry name" value="LMN_ATRN_NET-like_EGF"/>
</dbReference>
<feature type="signal peptide" evidence="9">
    <location>
        <begin position="1"/>
        <end position="23"/>
    </location>
</feature>
<keyword evidence="12" id="KW-1185">Reference proteome</keyword>
<keyword evidence="6" id="KW-0325">Glycoprotein</keyword>
<sequence length="125" mass="13352">MILFYVIWFYLVTLCLWMGKASGCNCHGKSEDLNSKGEYVGGGVCVGCTKNTAGVNCQTCADGYYRPTGSRGGCVTCHCNSSGSKSFDCDKSAQCRCQPGVTGPKCDRCAPGHFNFQEGGCTRNK</sequence>
<keyword evidence="2" id="KW-0964">Secreted</keyword>
<evidence type="ECO:0000256" key="4">
    <source>
        <dbReference type="ARBA" id="ARBA00022737"/>
    </source>
</evidence>
<dbReference type="GO" id="GO:0009888">
    <property type="term" value="P:tissue development"/>
    <property type="evidence" value="ECO:0007669"/>
    <property type="project" value="TreeGrafter"/>
</dbReference>
<dbReference type="GO" id="GO:0005604">
    <property type="term" value="C:basement membrane"/>
    <property type="evidence" value="ECO:0007669"/>
    <property type="project" value="TreeGrafter"/>
</dbReference>
<evidence type="ECO:0000256" key="3">
    <source>
        <dbReference type="ARBA" id="ARBA00022729"/>
    </source>
</evidence>
<dbReference type="InterPro" id="IPR050440">
    <property type="entry name" value="Laminin/Netrin_ECM"/>
</dbReference>
<dbReference type="Gene3D" id="2.10.25.10">
    <property type="entry name" value="Laminin"/>
    <property type="match status" value="2"/>
</dbReference>
<evidence type="ECO:0000256" key="1">
    <source>
        <dbReference type="ARBA" id="ARBA00004613"/>
    </source>
</evidence>
<keyword evidence="4" id="KW-0677">Repeat</keyword>
<organism evidence="11 12">
    <name type="scientific">Hucho hucho</name>
    <name type="common">huchen</name>
    <dbReference type="NCBI Taxonomy" id="62062"/>
    <lineage>
        <taxon>Eukaryota</taxon>
        <taxon>Metazoa</taxon>
        <taxon>Chordata</taxon>
        <taxon>Craniata</taxon>
        <taxon>Vertebrata</taxon>
        <taxon>Euteleostomi</taxon>
        <taxon>Actinopterygii</taxon>
        <taxon>Neopterygii</taxon>
        <taxon>Teleostei</taxon>
        <taxon>Protacanthopterygii</taxon>
        <taxon>Salmoniformes</taxon>
        <taxon>Salmonidae</taxon>
        <taxon>Salmoninae</taxon>
        <taxon>Hucho</taxon>
    </lineage>
</organism>
<dbReference type="GO" id="GO:0009887">
    <property type="term" value="P:animal organ morphogenesis"/>
    <property type="evidence" value="ECO:0007669"/>
    <property type="project" value="TreeGrafter"/>
</dbReference>
<evidence type="ECO:0000256" key="9">
    <source>
        <dbReference type="SAM" id="SignalP"/>
    </source>
</evidence>
<dbReference type="GO" id="GO:0005201">
    <property type="term" value="F:extracellular matrix structural constituent"/>
    <property type="evidence" value="ECO:0007669"/>
    <property type="project" value="TreeGrafter"/>
</dbReference>
<keyword evidence="3 9" id="KW-0732">Signal</keyword>
<dbReference type="SUPFAM" id="SSF57196">
    <property type="entry name" value="EGF/Laminin"/>
    <property type="match status" value="2"/>
</dbReference>
<feature type="domain" description="Laminin EGF-like" evidence="10">
    <location>
        <begin position="77"/>
        <end position="123"/>
    </location>
</feature>
<dbReference type="Proteomes" id="UP000314982">
    <property type="component" value="Unassembled WGS sequence"/>
</dbReference>
<keyword evidence="7 8" id="KW-0424">Laminin EGF-like domain</keyword>
<evidence type="ECO:0000256" key="6">
    <source>
        <dbReference type="ARBA" id="ARBA00023180"/>
    </source>
</evidence>
<dbReference type="CDD" id="cd00055">
    <property type="entry name" value="EGF_Lam"/>
    <property type="match status" value="1"/>
</dbReference>
<dbReference type="FunFam" id="2.10.25.10:FF:000094">
    <property type="entry name" value="Laminin subunit alpha-2"/>
    <property type="match status" value="1"/>
</dbReference>
<dbReference type="PROSITE" id="PS50027">
    <property type="entry name" value="EGF_LAM_2"/>
    <property type="match status" value="1"/>
</dbReference>
<dbReference type="AlphaFoldDB" id="A0A4W5P2V0"/>
<dbReference type="SMART" id="SM00180">
    <property type="entry name" value="EGF_Lam"/>
    <property type="match status" value="2"/>
</dbReference>
<proteinExistence type="predicted"/>
<feature type="chain" id="PRO_5021213718" description="Laminin EGF-like domain-containing protein" evidence="9">
    <location>
        <begin position="24"/>
        <end position="125"/>
    </location>
</feature>
<feature type="disulfide bond" evidence="8">
    <location>
        <begin position="77"/>
        <end position="89"/>
    </location>
</feature>
<dbReference type="STRING" id="62062.ENSHHUP00000055449"/>
<reference evidence="11" key="3">
    <citation type="submission" date="2025-09" db="UniProtKB">
        <authorList>
            <consortium name="Ensembl"/>
        </authorList>
    </citation>
    <scope>IDENTIFICATION</scope>
</reference>
<comment type="subcellular location">
    <subcellularLocation>
        <location evidence="1">Secreted</location>
    </subcellularLocation>
</comment>
<dbReference type="InterPro" id="IPR002049">
    <property type="entry name" value="LE_dom"/>
</dbReference>
<dbReference type="Ensembl" id="ENSHHUT00000057375.1">
    <property type="protein sequence ID" value="ENSHHUP00000055449.1"/>
    <property type="gene ID" value="ENSHHUG00000033167.1"/>
</dbReference>
<evidence type="ECO:0000313" key="11">
    <source>
        <dbReference type="Ensembl" id="ENSHHUP00000055449.1"/>
    </source>
</evidence>
<evidence type="ECO:0000256" key="7">
    <source>
        <dbReference type="ARBA" id="ARBA00023292"/>
    </source>
</evidence>